<dbReference type="AlphaFoldDB" id="A0A0P6W6B6"/>
<gene>
    <name evidence="2" type="ORF">ABB55_19085</name>
</gene>
<dbReference type="GO" id="GO:0005524">
    <property type="term" value="F:ATP binding"/>
    <property type="evidence" value="ECO:0007669"/>
    <property type="project" value="InterPro"/>
</dbReference>
<evidence type="ECO:0000313" key="3">
    <source>
        <dbReference type="Proteomes" id="UP000048984"/>
    </source>
</evidence>
<dbReference type="SUPFAM" id="SSF53795">
    <property type="entry name" value="PEP carboxykinase-like"/>
    <property type="match status" value="1"/>
</dbReference>
<dbReference type="GO" id="GO:0000155">
    <property type="term" value="F:phosphorelay sensor kinase activity"/>
    <property type="evidence" value="ECO:0007669"/>
    <property type="project" value="InterPro"/>
</dbReference>
<dbReference type="RefSeq" id="WP_054360221.1">
    <property type="nucleotide sequence ID" value="NZ_LJYW01000001.1"/>
</dbReference>
<feature type="domain" description="HPr kinase/phosphorylase C-terminal" evidence="1">
    <location>
        <begin position="8"/>
        <end position="88"/>
    </location>
</feature>
<reference evidence="2 3" key="1">
    <citation type="submission" date="2015-09" db="EMBL/GenBank/DDBJ databases">
        <authorList>
            <person name="Jackson K.R."/>
            <person name="Lunt B.L."/>
            <person name="Fisher J.N.B."/>
            <person name="Gardner A.V."/>
            <person name="Bailey M.E."/>
            <person name="Deus L.M."/>
            <person name="Earl A.S."/>
            <person name="Gibby P.D."/>
            <person name="Hartmann K.A."/>
            <person name="Liu J.E."/>
            <person name="Manci A.M."/>
            <person name="Nielsen D.A."/>
            <person name="Solomon M.B."/>
            <person name="Breakwell D.P."/>
            <person name="Burnett S.H."/>
            <person name="Grose J.H."/>
        </authorList>
    </citation>
    <scope>NUCLEOTIDE SEQUENCE [LARGE SCALE GENOMIC DNA]</scope>
    <source>
        <strain evidence="2 3">16</strain>
    </source>
</reference>
<evidence type="ECO:0000313" key="2">
    <source>
        <dbReference type="EMBL" id="KPL54056.1"/>
    </source>
</evidence>
<protein>
    <recommendedName>
        <fullName evidence="1">HPr kinase/phosphorylase C-terminal domain-containing protein</fullName>
    </recommendedName>
</protein>
<dbReference type="EMBL" id="LJYW01000001">
    <property type="protein sequence ID" value="KPL54056.1"/>
    <property type="molecule type" value="Genomic_DNA"/>
</dbReference>
<dbReference type="PANTHER" id="PTHR30305">
    <property type="entry name" value="PROTEIN YJDM-RELATED"/>
    <property type="match status" value="1"/>
</dbReference>
<comment type="caution">
    <text evidence="2">The sequence shown here is derived from an EMBL/GenBank/DDBJ whole genome shotgun (WGS) entry which is preliminary data.</text>
</comment>
<dbReference type="Gene3D" id="3.40.50.300">
    <property type="entry name" value="P-loop containing nucleotide triphosphate hydrolases"/>
    <property type="match status" value="1"/>
</dbReference>
<dbReference type="InterPro" id="IPR027417">
    <property type="entry name" value="P-loop_NTPase"/>
</dbReference>
<dbReference type="STRING" id="665126.ABB55_19085"/>
<dbReference type="InterPro" id="IPR011104">
    <property type="entry name" value="Hpr_kin/Pase_C"/>
</dbReference>
<dbReference type="Proteomes" id="UP000048984">
    <property type="component" value="Unassembled WGS sequence"/>
</dbReference>
<dbReference type="Pfam" id="PF07475">
    <property type="entry name" value="Hpr_kinase_C"/>
    <property type="match status" value="1"/>
</dbReference>
<reference evidence="2 3" key="2">
    <citation type="submission" date="2015-10" db="EMBL/GenBank/DDBJ databases">
        <title>Draft Genome Sequence of Prosthecomicrobium hirschii ATCC 27832.</title>
        <authorList>
            <person name="Daniel J."/>
            <person name="Givan S.A."/>
            <person name="Brun Y.V."/>
            <person name="Brown P.J."/>
        </authorList>
    </citation>
    <scope>NUCLEOTIDE SEQUENCE [LARGE SCALE GENOMIC DNA]</scope>
    <source>
        <strain evidence="2 3">16</strain>
    </source>
</reference>
<organism evidence="2 3">
    <name type="scientific">Prosthecodimorpha hirschii</name>
    <dbReference type="NCBI Taxonomy" id="665126"/>
    <lineage>
        <taxon>Bacteria</taxon>
        <taxon>Pseudomonadati</taxon>
        <taxon>Pseudomonadota</taxon>
        <taxon>Alphaproteobacteria</taxon>
        <taxon>Hyphomicrobiales</taxon>
        <taxon>Ancalomicrobiaceae</taxon>
        <taxon>Prosthecodimorpha</taxon>
    </lineage>
</organism>
<dbReference type="CDD" id="cd01918">
    <property type="entry name" value="HprK_C"/>
    <property type="match status" value="1"/>
</dbReference>
<dbReference type="PANTHER" id="PTHR30305:SF1">
    <property type="entry name" value="HPR KINASE_PHOSPHORYLASE"/>
    <property type="match status" value="1"/>
</dbReference>
<evidence type="ECO:0000259" key="1">
    <source>
        <dbReference type="Pfam" id="PF07475"/>
    </source>
</evidence>
<keyword evidence="3" id="KW-1185">Reference proteome</keyword>
<dbReference type="GO" id="GO:0006109">
    <property type="term" value="P:regulation of carbohydrate metabolic process"/>
    <property type="evidence" value="ECO:0007669"/>
    <property type="project" value="InterPro"/>
</dbReference>
<accession>A0A0P6W6B6</accession>
<name>A0A0P6W6B6_9HYPH</name>
<proteinExistence type="predicted"/>
<sequence>MSPPRPANLHGTVVLVGADGILIRGASGSGKSRLALDLVERARAAGRFAALVADDRVDLTAAGGRLVARVPAVLAGLVEIRGFGIAPVDFEPAAVIRLVVDLGPEEARMPAPEALTTDILGVRLARLAVPSADPGGAALVLRSMPGLLR</sequence>